<feature type="transmembrane region" description="Helical" evidence="1">
    <location>
        <begin position="23"/>
        <end position="45"/>
    </location>
</feature>
<keyword evidence="3" id="KW-1185">Reference proteome</keyword>
<name>A0A9P4H5T8_9PLEO</name>
<comment type="caution">
    <text evidence="2">The sequence shown here is derived from an EMBL/GenBank/DDBJ whole genome shotgun (WGS) entry which is preliminary data.</text>
</comment>
<gene>
    <name evidence="2" type="ORF">EK21DRAFT_91648</name>
</gene>
<organism evidence="2 3">
    <name type="scientific">Setomelanomma holmii</name>
    <dbReference type="NCBI Taxonomy" id="210430"/>
    <lineage>
        <taxon>Eukaryota</taxon>
        <taxon>Fungi</taxon>
        <taxon>Dikarya</taxon>
        <taxon>Ascomycota</taxon>
        <taxon>Pezizomycotina</taxon>
        <taxon>Dothideomycetes</taxon>
        <taxon>Pleosporomycetidae</taxon>
        <taxon>Pleosporales</taxon>
        <taxon>Pleosporineae</taxon>
        <taxon>Phaeosphaeriaceae</taxon>
        <taxon>Setomelanomma</taxon>
    </lineage>
</organism>
<keyword evidence="1" id="KW-0812">Transmembrane</keyword>
<evidence type="ECO:0000313" key="3">
    <source>
        <dbReference type="Proteomes" id="UP000799777"/>
    </source>
</evidence>
<reference evidence="2" key="1">
    <citation type="journal article" date="2020" name="Stud. Mycol.">
        <title>101 Dothideomycetes genomes: a test case for predicting lifestyles and emergence of pathogens.</title>
        <authorList>
            <person name="Haridas S."/>
            <person name="Albert R."/>
            <person name="Binder M."/>
            <person name="Bloem J."/>
            <person name="Labutti K."/>
            <person name="Salamov A."/>
            <person name="Andreopoulos B."/>
            <person name="Baker S."/>
            <person name="Barry K."/>
            <person name="Bills G."/>
            <person name="Bluhm B."/>
            <person name="Cannon C."/>
            <person name="Castanera R."/>
            <person name="Culley D."/>
            <person name="Daum C."/>
            <person name="Ezra D."/>
            <person name="Gonzalez J."/>
            <person name="Henrissat B."/>
            <person name="Kuo A."/>
            <person name="Liang C."/>
            <person name="Lipzen A."/>
            <person name="Lutzoni F."/>
            <person name="Magnuson J."/>
            <person name="Mondo S."/>
            <person name="Nolan M."/>
            <person name="Ohm R."/>
            <person name="Pangilinan J."/>
            <person name="Park H.-J."/>
            <person name="Ramirez L."/>
            <person name="Alfaro M."/>
            <person name="Sun H."/>
            <person name="Tritt A."/>
            <person name="Yoshinaga Y."/>
            <person name="Zwiers L.-H."/>
            <person name="Turgeon B."/>
            <person name="Goodwin S."/>
            <person name="Spatafora J."/>
            <person name="Crous P."/>
            <person name="Grigoriev I."/>
        </authorList>
    </citation>
    <scope>NUCLEOTIDE SEQUENCE</scope>
    <source>
        <strain evidence="2">CBS 110217</strain>
    </source>
</reference>
<proteinExistence type="predicted"/>
<accession>A0A9P4H5T8</accession>
<dbReference type="Proteomes" id="UP000799777">
    <property type="component" value="Unassembled WGS sequence"/>
</dbReference>
<evidence type="ECO:0000313" key="2">
    <source>
        <dbReference type="EMBL" id="KAF2027216.1"/>
    </source>
</evidence>
<dbReference type="EMBL" id="ML978229">
    <property type="protein sequence ID" value="KAF2027216.1"/>
    <property type="molecule type" value="Genomic_DNA"/>
</dbReference>
<keyword evidence="1" id="KW-0472">Membrane</keyword>
<protein>
    <submittedName>
        <fullName evidence="2">Uncharacterized protein</fullName>
    </submittedName>
</protein>
<keyword evidence="1" id="KW-1133">Transmembrane helix</keyword>
<dbReference type="AlphaFoldDB" id="A0A9P4H5T8"/>
<evidence type="ECO:0000256" key="1">
    <source>
        <dbReference type="SAM" id="Phobius"/>
    </source>
</evidence>
<sequence>MNDSTSTSNNNIALENLGWSKEALFGLLGVLVVIIVPCVGLLIRLRITRCWKLRSAKDTDTIEDLEADQRISQGTSGGSGRNGEAEVERLFLCYNVNCLGRSLDHCTNREYRTLQLPSLLKCDF</sequence>